<dbReference type="Proteomes" id="UP000537188">
    <property type="component" value="Unassembled WGS sequence"/>
</dbReference>
<gene>
    <name evidence="1" type="ORF">HX822_20130</name>
    <name evidence="2" type="ORF">HX828_21725</name>
</gene>
<sequence length="121" mass="13662">MPYEKITYDEIQQVVQRLYNKALGELNLKPEQAFAYVQDESELLHNDDPLANIILQTAIYKWGAAHGVKLSKESVYAQDMLEILSDAFRKFDLLSEAEKGGLGVKSEQVAAEIAVVKELYL</sequence>
<evidence type="ECO:0000313" key="3">
    <source>
        <dbReference type="Proteomes" id="UP000531950"/>
    </source>
</evidence>
<comment type="caution">
    <text evidence="2">The sequence shown here is derived from an EMBL/GenBank/DDBJ whole genome shotgun (WGS) entry which is preliminary data.</text>
</comment>
<evidence type="ECO:0000313" key="1">
    <source>
        <dbReference type="EMBL" id="NWE15256.1"/>
    </source>
</evidence>
<dbReference type="EMBL" id="JACARG010000042">
    <property type="protein sequence ID" value="NWE15256.1"/>
    <property type="molecule type" value="Genomic_DNA"/>
</dbReference>
<dbReference type="AlphaFoldDB" id="A0A7Y8K821"/>
<organism evidence="2 4">
    <name type="scientific">Pseudomonas yamanorum</name>
    <dbReference type="NCBI Taxonomy" id="515393"/>
    <lineage>
        <taxon>Bacteria</taxon>
        <taxon>Pseudomonadati</taxon>
        <taxon>Pseudomonadota</taxon>
        <taxon>Gammaproteobacteria</taxon>
        <taxon>Pseudomonadales</taxon>
        <taxon>Pseudomonadaceae</taxon>
        <taxon>Pseudomonas</taxon>
    </lineage>
</organism>
<protein>
    <submittedName>
        <fullName evidence="2">Uncharacterized protein</fullName>
    </submittedName>
</protein>
<evidence type="ECO:0000313" key="4">
    <source>
        <dbReference type="Proteomes" id="UP000537188"/>
    </source>
</evidence>
<proteinExistence type="predicted"/>
<evidence type="ECO:0000313" key="2">
    <source>
        <dbReference type="EMBL" id="NWE78175.1"/>
    </source>
</evidence>
<accession>A0A7Y8K821</accession>
<dbReference type="RefSeq" id="WP_177042365.1">
    <property type="nucleotide sequence ID" value="NZ_JACAOQ010000036.1"/>
</dbReference>
<dbReference type="Proteomes" id="UP000531950">
    <property type="component" value="Unassembled WGS sequence"/>
</dbReference>
<reference evidence="3 4" key="1">
    <citation type="submission" date="2020-04" db="EMBL/GenBank/DDBJ databases">
        <title>Molecular characterization of pseudomonads from Agaricus bisporus reveal novel blotch 2 pathogens in Western Europe.</title>
        <authorList>
            <person name="Taparia T."/>
            <person name="Krijger M."/>
            <person name="Haynes E."/>
            <person name="Elpinstone J.G."/>
            <person name="Noble R."/>
            <person name="Van Der Wolf J."/>
        </authorList>
    </citation>
    <scope>NUCLEOTIDE SEQUENCE [LARGE SCALE GENOMIC DNA]</scope>
    <source>
        <strain evidence="2 4">IPO3781</strain>
        <strain evidence="1 3">IPO3782</strain>
    </source>
</reference>
<name>A0A7Y8K821_9PSED</name>
<dbReference type="EMBL" id="JACARF010000026">
    <property type="protein sequence ID" value="NWE78175.1"/>
    <property type="molecule type" value="Genomic_DNA"/>
</dbReference>